<evidence type="ECO:0000313" key="5">
    <source>
        <dbReference type="Proteomes" id="UP000000379"/>
    </source>
</evidence>
<dbReference type="InterPro" id="IPR032812">
    <property type="entry name" value="SbsA_Ig"/>
</dbReference>
<keyword evidence="5" id="KW-1185">Reference proteome</keyword>
<dbReference type="EMBL" id="CP002049">
    <property type="protein sequence ID" value="ADI15980.1"/>
    <property type="molecule type" value="Genomic_DNA"/>
</dbReference>
<reference evidence="4 5" key="2">
    <citation type="journal article" date="2011" name="Stand. Genomic Sci.">
        <title>Complete genome sequence of Truepera radiovictrix type strain (RQ-24).</title>
        <authorList>
            <person name="Ivanova N."/>
            <person name="Rohde C."/>
            <person name="Munk C."/>
            <person name="Nolan M."/>
            <person name="Lucas S."/>
            <person name="Del Rio T.G."/>
            <person name="Tice H."/>
            <person name="Deshpande S."/>
            <person name="Cheng J.F."/>
            <person name="Tapia R."/>
            <person name="Han C."/>
            <person name="Goodwin L."/>
            <person name="Pitluck S."/>
            <person name="Liolios K."/>
            <person name="Mavromatis K."/>
            <person name="Mikhailova N."/>
            <person name="Pati A."/>
            <person name="Chen A."/>
            <person name="Palaniappan K."/>
            <person name="Land M."/>
            <person name="Hauser L."/>
            <person name="Chang Y.J."/>
            <person name="Jeffries C.D."/>
            <person name="Brambilla E."/>
            <person name="Rohde M."/>
            <person name="Goker M."/>
            <person name="Tindall B.J."/>
            <person name="Woyke T."/>
            <person name="Bristow J."/>
            <person name="Eisen J.A."/>
            <person name="Markowitz V."/>
            <person name="Hugenholtz P."/>
            <person name="Kyrpides N.C."/>
            <person name="Klenk H.P."/>
            <person name="Lapidus A."/>
        </authorList>
    </citation>
    <scope>NUCLEOTIDE SEQUENCE [LARGE SCALE GENOMIC DNA]</scope>
    <source>
        <strain evidence="5">DSM 17093 / CIP 108686 / LMG 22925 / RQ-24</strain>
    </source>
</reference>
<dbReference type="eggNOG" id="COG2133">
    <property type="taxonomic scope" value="Bacteria"/>
</dbReference>
<dbReference type="AlphaFoldDB" id="D7CVR9"/>
<sequence length="693" mass="73724">MQRPQTLLFVLLTLSLAACELIPFVPSVGGPSVARITPADGATNVPVGTSINVALNLPSGDLNLTTVSEQSVRLIVESNSQPVPVTVRVLNESETLVVTPREALAFNTTYRFEISSAVQDESGQAFRAHSSTFTTAGDASPSVVRSRPADGETNVPVTTGIATDLYLPNGGVANDSLTDETVTLTETRTQRRVEGSINTSAAGDVISFQPNSPLSPNTEYTFTVDGVRDVSGAALLPYSATFTTGAGGAQITPRFDIIDLPTTRGERHTSLAFGPDGNLYASTVDGRILRYSVNGDGTLGAPQTLTSLQQAEGGPRLTIGIAFDPSATASNLILWVSHTHFGFSNVQEEWSGKITRLSGPNLEAVQDYVIGLPRSIRDHVTNKIAFNPAEPNVLYFNQGSNTAMGAPDAPWGFRPERLLTAATLRVDVSQITSPPLNVQTEDGGSYNPFAPGAPLTIFGRGLRNAYDLVWHSNGRLYVPTNGSAAGGNVPRFDPSLGDCSTRPEGGYSGPVLDDPSDVNAPYSSDQTDGWRINQTQSDYLFIVEEDSYYGHPNPTRCEWIMNGGGTATDSTRVQGYPGSVSPDPNWRGAAFDFGLNVSPNGAIEYRSSTFGGALRGQLLVTRYSNFNDVLAVELDSLGNPVGAEPIVTSGSFQNPLDLAEDLRNGYLYVSEYGSESSSLNVPDAGLKLLRPLQ</sequence>
<dbReference type="RefSeq" id="WP_013179339.1">
    <property type="nucleotide sequence ID" value="NC_014221.1"/>
</dbReference>
<dbReference type="Pfam" id="PF13205">
    <property type="entry name" value="Big_5"/>
    <property type="match status" value="2"/>
</dbReference>
<accession>D7CVR9</accession>
<feature type="region of interest" description="Disordered" evidence="2">
    <location>
        <begin position="133"/>
        <end position="155"/>
    </location>
</feature>
<dbReference type="KEGG" id="tra:Trad_2882"/>
<evidence type="ECO:0000256" key="1">
    <source>
        <dbReference type="ARBA" id="ARBA00022729"/>
    </source>
</evidence>
<feature type="region of interest" description="Disordered" evidence="2">
    <location>
        <begin position="494"/>
        <end position="529"/>
    </location>
</feature>
<dbReference type="STRING" id="649638.Trad_2882"/>
<dbReference type="HOGENOM" id="CLU_397356_0_0_0"/>
<keyword evidence="1" id="KW-0732">Signal</keyword>
<dbReference type="Proteomes" id="UP000000379">
    <property type="component" value="Chromosome"/>
</dbReference>
<evidence type="ECO:0000259" key="3">
    <source>
        <dbReference type="Pfam" id="PF13205"/>
    </source>
</evidence>
<proteinExistence type="predicted"/>
<feature type="domain" description="SbsA Ig-like" evidence="3">
    <location>
        <begin position="140"/>
        <end position="244"/>
    </location>
</feature>
<organism evidence="4 5">
    <name type="scientific">Truepera radiovictrix (strain DSM 17093 / CIP 108686 / LMG 22925 / RQ-24)</name>
    <dbReference type="NCBI Taxonomy" id="649638"/>
    <lineage>
        <taxon>Bacteria</taxon>
        <taxon>Thermotogati</taxon>
        <taxon>Deinococcota</taxon>
        <taxon>Deinococci</taxon>
        <taxon>Trueperales</taxon>
        <taxon>Trueperaceae</taxon>
        <taxon>Truepera</taxon>
    </lineage>
</organism>
<name>D7CVR9_TRURR</name>
<dbReference type="PROSITE" id="PS51257">
    <property type="entry name" value="PROKAR_LIPOPROTEIN"/>
    <property type="match status" value="1"/>
</dbReference>
<reference evidence="5" key="1">
    <citation type="submission" date="2010-05" db="EMBL/GenBank/DDBJ databases">
        <title>The complete genome of Truepera radiovictris DSM 17093.</title>
        <authorList>
            <consortium name="US DOE Joint Genome Institute (JGI-PGF)"/>
            <person name="Lucas S."/>
            <person name="Copeland A."/>
            <person name="Lapidus A."/>
            <person name="Glavina del Rio T."/>
            <person name="Dalin E."/>
            <person name="Tice H."/>
            <person name="Bruce D."/>
            <person name="Goodwin L."/>
            <person name="Pitluck S."/>
            <person name="Kyrpides N."/>
            <person name="Mavromatis K."/>
            <person name="Ovchinnikova G."/>
            <person name="Munk A.C."/>
            <person name="Detter J.C."/>
            <person name="Han C."/>
            <person name="Tapia R."/>
            <person name="Land M."/>
            <person name="Hauser L."/>
            <person name="Markowitz V."/>
            <person name="Cheng J.-F."/>
            <person name="Hugenholtz P."/>
            <person name="Woyke T."/>
            <person name="Wu D."/>
            <person name="Tindall B."/>
            <person name="Pomrenke H.G."/>
            <person name="Brambilla E."/>
            <person name="Klenk H.-P."/>
            <person name="Eisen J.A."/>
        </authorList>
    </citation>
    <scope>NUCLEOTIDE SEQUENCE [LARGE SCALE GENOMIC DNA]</scope>
    <source>
        <strain evidence="5">DSM 17093 / CIP 108686 / LMG 22925 / RQ-24</strain>
    </source>
</reference>
<dbReference type="SUPFAM" id="SSF50952">
    <property type="entry name" value="Soluble quinoprotein glucose dehydrogenase"/>
    <property type="match status" value="1"/>
</dbReference>
<dbReference type="InterPro" id="IPR014755">
    <property type="entry name" value="Cu-Rt/internalin_Ig-like"/>
</dbReference>
<protein>
    <recommendedName>
        <fullName evidence="3">SbsA Ig-like domain-containing protein</fullName>
    </recommendedName>
</protein>
<dbReference type="Pfam" id="PF20067">
    <property type="entry name" value="SSL_N"/>
    <property type="match status" value="1"/>
</dbReference>
<evidence type="ECO:0000256" key="2">
    <source>
        <dbReference type="SAM" id="MobiDB-lite"/>
    </source>
</evidence>
<feature type="domain" description="SbsA Ig-like" evidence="3">
    <location>
        <begin position="30"/>
        <end position="135"/>
    </location>
</feature>
<dbReference type="Gene3D" id="2.120.10.30">
    <property type="entry name" value="TolB, C-terminal domain"/>
    <property type="match status" value="1"/>
</dbReference>
<dbReference type="InterPro" id="IPR011041">
    <property type="entry name" value="Quinoprot_gluc/sorb_DH_b-prop"/>
</dbReference>
<dbReference type="OrthoDB" id="264773at2"/>
<dbReference type="InterPro" id="IPR011042">
    <property type="entry name" value="6-blade_b-propeller_TolB-like"/>
</dbReference>
<evidence type="ECO:0000313" key="4">
    <source>
        <dbReference type="EMBL" id="ADI15980.1"/>
    </source>
</evidence>
<gene>
    <name evidence="4" type="ordered locus">Trad_2882</name>
</gene>
<dbReference type="Gene3D" id="2.60.40.1220">
    <property type="match status" value="1"/>
</dbReference>